<evidence type="ECO:0000313" key="6">
    <source>
        <dbReference type="Proteomes" id="UP000176317"/>
    </source>
</evidence>
<dbReference type="PROSITE" id="PS50110">
    <property type="entry name" value="RESPONSE_REGULATORY"/>
    <property type="match status" value="1"/>
</dbReference>
<evidence type="ECO:0000256" key="2">
    <source>
        <dbReference type="PROSITE-ProRule" id="PRU00169"/>
    </source>
</evidence>
<dbReference type="SUPFAM" id="SSF52172">
    <property type="entry name" value="CheY-like"/>
    <property type="match status" value="1"/>
</dbReference>
<evidence type="ECO:0000256" key="1">
    <source>
        <dbReference type="ARBA" id="ARBA00022553"/>
    </source>
</evidence>
<keyword evidence="1 2" id="KW-0597">Phosphoprotein</keyword>
<proteinExistence type="predicted"/>
<feature type="coiled-coil region" evidence="3">
    <location>
        <begin position="8"/>
        <end position="45"/>
    </location>
</feature>
<dbReference type="InterPro" id="IPR050595">
    <property type="entry name" value="Bact_response_regulator"/>
</dbReference>
<reference evidence="5 6" key="1">
    <citation type="journal article" date="2016" name="Nat. Commun.">
        <title>Thousands of microbial genomes shed light on interconnected biogeochemical processes in an aquifer system.</title>
        <authorList>
            <person name="Anantharaman K."/>
            <person name="Brown C.T."/>
            <person name="Hug L.A."/>
            <person name="Sharon I."/>
            <person name="Castelle C.J."/>
            <person name="Probst A.J."/>
            <person name="Thomas B.C."/>
            <person name="Singh A."/>
            <person name="Wilkins M.J."/>
            <person name="Karaoz U."/>
            <person name="Brodie E.L."/>
            <person name="Williams K.H."/>
            <person name="Hubbard S.S."/>
            <person name="Banfield J.F."/>
        </authorList>
    </citation>
    <scope>NUCLEOTIDE SEQUENCE [LARGE SCALE GENOMIC DNA]</scope>
</reference>
<sequence>MSKKILLIEDEEQIRDLYKRQLEKANIITDAVESAEDAVKLLKNNIYDLILLDLMLPGENGIKFLEKIKANPKTKNIKVVLLTNLAIQTIINKGLELGAIDYILKIKHTPEQIVEKVSKYLS</sequence>
<dbReference type="EMBL" id="MFAT01000056">
    <property type="protein sequence ID" value="OGD85782.1"/>
    <property type="molecule type" value="Genomic_DNA"/>
</dbReference>
<dbReference type="Proteomes" id="UP000176317">
    <property type="component" value="Unassembled WGS sequence"/>
</dbReference>
<dbReference type="CDD" id="cd17574">
    <property type="entry name" value="REC_OmpR"/>
    <property type="match status" value="1"/>
</dbReference>
<dbReference type="SMART" id="SM00448">
    <property type="entry name" value="REC"/>
    <property type="match status" value="1"/>
</dbReference>
<organism evidence="5 6">
    <name type="scientific">Candidatus Curtissbacteria bacterium RBG_13_35_7</name>
    <dbReference type="NCBI Taxonomy" id="1797705"/>
    <lineage>
        <taxon>Bacteria</taxon>
        <taxon>Candidatus Curtissiibacteriota</taxon>
    </lineage>
</organism>
<gene>
    <name evidence="5" type="ORF">A2164_03170</name>
</gene>
<dbReference type="AlphaFoldDB" id="A0A1F5G1M8"/>
<feature type="modified residue" description="4-aspartylphosphate" evidence="2">
    <location>
        <position position="53"/>
    </location>
</feature>
<dbReference type="InterPro" id="IPR011006">
    <property type="entry name" value="CheY-like_superfamily"/>
</dbReference>
<dbReference type="InterPro" id="IPR001789">
    <property type="entry name" value="Sig_transdc_resp-reg_receiver"/>
</dbReference>
<dbReference type="PANTHER" id="PTHR44591:SF3">
    <property type="entry name" value="RESPONSE REGULATORY DOMAIN-CONTAINING PROTEIN"/>
    <property type="match status" value="1"/>
</dbReference>
<accession>A0A1F5G1M8</accession>
<comment type="caution">
    <text evidence="5">The sequence shown here is derived from an EMBL/GenBank/DDBJ whole genome shotgun (WGS) entry which is preliminary data.</text>
</comment>
<protein>
    <recommendedName>
        <fullName evidence="4">Response regulatory domain-containing protein</fullName>
    </recommendedName>
</protein>
<dbReference type="Pfam" id="PF00072">
    <property type="entry name" value="Response_reg"/>
    <property type="match status" value="1"/>
</dbReference>
<feature type="domain" description="Response regulatory" evidence="4">
    <location>
        <begin position="4"/>
        <end position="120"/>
    </location>
</feature>
<dbReference type="Gene3D" id="3.40.50.2300">
    <property type="match status" value="1"/>
</dbReference>
<name>A0A1F5G1M8_9BACT</name>
<evidence type="ECO:0000259" key="4">
    <source>
        <dbReference type="PROSITE" id="PS50110"/>
    </source>
</evidence>
<evidence type="ECO:0000256" key="3">
    <source>
        <dbReference type="SAM" id="Coils"/>
    </source>
</evidence>
<evidence type="ECO:0000313" key="5">
    <source>
        <dbReference type="EMBL" id="OGD85782.1"/>
    </source>
</evidence>
<dbReference type="PANTHER" id="PTHR44591">
    <property type="entry name" value="STRESS RESPONSE REGULATOR PROTEIN 1"/>
    <property type="match status" value="1"/>
</dbReference>
<keyword evidence="3" id="KW-0175">Coiled coil</keyword>
<dbReference type="GO" id="GO:0000160">
    <property type="term" value="P:phosphorelay signal transduction system"/>
    <property type="evidence" value="ECO:0007669"/>
    <property type="project" value="InterPro"/>
</dbReference>